<keyword evidence="1" id="KW-0206">Cytoskeleton</keyword>
<dbReference type="eggNOG" id="ENOG502TGXQ">
    <property type="taxonomic scope" value="Eukaryota"/>
</dbReference>
<organism evidence="6">
    <name type="scientific">Caenorhabditis remanei</name>
    <name type="common">Caenorhabditis vulgaris</name>
    <dbReference type="NCBI Taxonomy" id="31234"/>
    <lineage>
        <taxon>Eukaryota</taxon>
        <taxon>Metazoa</taxon>
        <taxon>Ecdysozoa</taxon>
        <taxon>Nematoda</taxon>
        <taxon>Chromadorea</taxon>
        <taxon>Rhabditida</taxon>
        <taxon>Rhabditina</taxon>
        <taxon>Rhabditomorpha</taxon>
        <taxon>Rhabditoidea</taxon>
        <taxon>Rhabditidae</taxon>
        <taxon>Peloderinae</taxon>
        <taxon>Caenorhabditis</taxon>
    </lineage>
</organism>
<dbReference type="InParanoid" id="E3LYH4"/>
<dbReference type="Pfam" id="PF00635">
    <property type="entry name" value="Motile_Sperm"/>
    <property type="match status" value="1"/>
</dbReference>
<keyword evidence="3" id="KW-0732">Signal</keyword>
<feature type="region of interest" description="Disordered" evidence="2">
    <location>
        <begin position="26"/>
        <end position="83"/>
    </location>
</feature>
<keyword evidence="6" id="KW-1185">Reference proteome</keyword>
<evidence type="ECO:0000256" key="1">
    <source>
        <dbReference type="RuleBase" id="RU003425"/>
    </source>
</evidence>
<dbReference type="PANTHER" id="PTHR21515">
    <property type="entry name" value="MAJOR SPERM PROTEIN"/>
    <property type="match status" value="1"/>
</dbReference>
<feature type="compositionally biased region" description="Low complexity" evidence="2">
    <location>
        <begin position="30"/>
        <end position="63"/>
    </location>
</feature>
<feature type="signal peptide" evidence="3">
    <location>
        <begin position="1"/>
        <end position="25"/>
    </location>
</feature>
<feature type="domain" description="MSP" evidence="4">
    <location>
        <begin position="159"/>
        <end position="267"/>
    </location>
</feature>
<dbReference type="InterPro" id="IPR000535">
    <property type="entry name" value="MSP_dom"/>
</dbReference>
<dbReference type="PROSITE" id="PS50202">
    <property type="entry name" value="MSP"/>
    <property type="match status" value="1"/>
</dbReference>
<evidence type="ECO:0000256" key="2">
    <source>
        <dbReference type="SAM" id="MobiDB-lite"/>
    </source>
</evidence>
<feature type="chain" id="PRO_5003175717" description="Major sperm protein" evidence="3">
    <location>
        <begin position="26"/>
        <end position="267"/>
    </location>
</feature>
<dbReference type="Proteomes" id="UP000008281">
    <property type="component" value="Unassembled WGS sequence"/>
</dbReference>
<proteinExistence type="predicted"/>
<dbReference type="STRING" id="31234.E3LYH4"/>
<feature type="compositionally biased region" description="Basic and acidic residues" evidence="2">
    <location>
        <begin position="64"/>
        <end position="83"/>
    </location>
</feature>
<gene>
    <name evidence="5" type="ORF">CRE_04851</name>
</gene>
<keyword evidence="1" id="KW-0963">Cytoplasm</keyword>
<evidence type="ECO:0000259" key="4">
    <source>
        <dbReference type="PROSITE" id="PS50202"/>
    </source>
</evidence>
<protein>
    <recommendedName>
        <fullName evidence="1">Major sperm protein</fullName>
    </recommendedName>
</protein>
<dbReference type="InterPro" id="IPR013783">
    <property type="entry name" value="Ig-like_fold"/>
</dbReference>
<dbReference type="Gene3D" id="2.60.40.10">
    <property type="entry name" value="Immunoglobulins"/>
    <property type="match status" value="1"/>
</dbReference>
<comment type="function">
    <text evidence="1">Central component in molecular interactions underlying sperm crawling. Forms an extensive filament system that extends from sperm villipoda, along the leading edge of the pseudopod.</text>
</comment>
<dbReference type="OMA" id="MITHRPS"/>
<evidence type="ECO:0000256" key="3">
    <source>
        <dbReference type="SAM" id="SignalP"/>
    </source>
</evidence>
<sequence length="267" mass="29944">MLYESILFGSTFVMTSLILMTGCSSKKKAAPSVAPSPQSASKSPAATPSVAKSTVSKSPATETKATETGETKDTTNAETKNEETKGNVRFVWISEMLIFFQDEETNDKTEAKKDETRQETVRKDDDKKDDGEKKKEEDEKENDKKEENKNENKKKKEDFIRADPTELSFESATTSQKKLRLKNLTSKKLMFKVKSTTTNTYLINPVFGKIEPNNFADVMITHRPSGKREDKLVIVSSEMLGKELEMAKTFKQIKTTGNDVIVKLVST</sequence>
<reference evidence="5" key="1">
    <citation type="submission" date="2007-07" db="EMBL/GenBank/DDBJ databases">
        <title>PCAP assembly of the Caenorhabditis remanei genome.</title>
        <authorList>
            <consortium name="The Caenorhabditis remanei Sequencing Consortium"/>
            <person name="Wilson R.K."/>
        </authorList>
    </citation>
    <scope>NUCLEOTIDE SEQUENCE [LARGE SCALE GENOMIC DNA]</scope>
    <source>
        <strain evidence="5">PB4641</strain>
    </source>
</reference>
<name>E3LYH4_CAERE</name>
<accession>E3LYH4</accession>
<dbReference type="SUPFAM" id="SSF49354">
    <property type="entry name" value="PapD-like"/>
    <property type="match status" value="1"/>
</dbReference>
<evidence type="ECO:0000313" key="5">
    <source>
        <dbReference type="EMBL" id="EFO86833.1"/>
    </source>
</evidence>
<dbReference type="EMBL" id="DS268419">
    <property type="protein sequence ID" value="EFO86833.1"/>
    <property type="molecule type" value="Genomic_DNA"/>
</dbReference>
<evidence type="ECO:0000313" key="6">
    <source>
        <dbReference type="Proteomes" id="UP000008281"/>
    </source>
</evidence>
<dbReference type="InterPro" id="IPR008962">
    <property type="entry name" value="PapD-like_sf"/>
</dbReference>
<dbReference type="AlphaFoldDB" id="E3LYH4"/>
<dbReference type="OrthoDB" id="264603at2759"/>
<dbReference type="PANTHER" id="PTHR21515:SF10">
    <property type="entry name" value="MAJOR SPERM PROTEIN"/>
    <property type="match status" value="1"/>
</dbReference>
<feature type="region of interest" description="Disordered" evidence="2">
    <location>
        <begin position="107"/>
        <end position="157"/>
    </location>
</feature>
<dbReference type="HOGENOM" id="CLU_059627_0_0_1"/>